<evidence type="ECO:0000313" key="2">
    <source>
        <dbReference type="Proteomes" id="UP000297613"/>
    </source>
</evidence>
<name>A0A6N4QUL7_9LEPT</name>
<accession>A0A6N4QUL7</accession>
<dbReference type="AlphaFoldDB" id="A0A6N4QUL7"/>
<reference evidence="1 2" key="1">
    <citation type="journal article" date="2019" name="PLoS Negl. Trop. Dis.">
        <title>Revisiting the worldwide diversity of Leptospira species in the environment.</title>
        <authorList>
            <person name="Vincent A.T."/>
            <person name="Schiettekatte O."/>
            <person name="Bourhy P."/>
            <person name="Veyrier F.J."/>
            <person name="Picardeau M."/>
        </authorList>
    </citation>
    <scope>NUCLEOTIDE SEQUENCE [LARGE SCALE GENOMIC DNA]</scope>
    <source>
        <strain evidence="1 2">201702445</strain>
    </source>
</reference>
<dbReference type="PANTHER" id="PTHR40266">
    <property type="entry name" value="TOXIN HIGB-1"/>
    <property type="match status" value="1"/>
</dbReference>
<dbReference type="Pfam" id="PF05015">
    <property type="entry name" value="HigB-like_toxin"/>
    <property type="match status" value="1"/>
</dbReference>
<dbReference type="RefSeq" id="WP_123180424.1">
    <property type="nucleotide sequence ID" value="NZ_RQGK01000057.1"/>
</dbReference>
<dbReference type="PANTHER" id="PTHR40266:SF2">
    <property type="entry name" value="TOXIN HIGB-1"/>
    <property type="match status" value="1"/>
</dbReference>
<dbReference type="InterPro" id="IPR035093">
    <property type="entry name" value="RelE/ParE_toxin_dom_sf"/>
</dbReference>
<protein>
    <submittedName>
        <fullName evidence="1">Type II toxin-antitoxin system RelE/ParE family toxin</fullName>
    </submittedName>
</protein>
<dbReference type="EMBL" id="RQGM01000074">
    <property type="protein sequence ID" value="TGL79728.1"/>
    <property type="molecule type" value="Genomic_DNA"/>
</dbReference>
<gene>
    <name evidence="1" type="ORF">EHQ83_17805</name>
</gene>
<sequence length="93" mass="10995">MINSFNSKETEKIWNQEFSKKLPNQIQALAYRKLVMIARSKHVEDLKIPPANHLEKLSGNRAGQHSIRINDQWRICFKWKDGNAYDVEIVDYH</sequence>
<evidence type="ECO:0000313" key="1">
    <source>
        <dbReference type="EMBL" id="TGL79728.1"/>
    </source>
</evidence>
<dbReference type="Proteomes" id="UP000297613">
    <property type="component" value="Unassembled WGS sequence"/>
</dbReference>
<dbReference type="InterPro" id="IPR007711">
    <property type="entry name" value="HigB-1"/>
</dbReference>
<proteinExistence type="predicted"/>
<dbReference type="Gene3D" id="3.30.2310.20">
    <property type="entry name" value="RelE-like"/>
    <property type="match status" value="1"/>
</dbReference>
<organism evidence="1 2">
    <name type="scientific">Leptospira yasudae</name>
    <dbReference type="NCBI Taxonomy" id="2202201"/>
    <lineage>
        <taxon>Bacteria</taxon>
        <taxon>Pseudomonadati</taxon>
        <taxon>Spirochaetota</taxon>
        <taxon>Spirochaetia</taxon>
        <taxon>Leptospirales</taxon>
        <taxon>Leptospiraceae</taxon>
        <taxon>Leptospira</taxon>
    </lineage>
</organism>
<dbReference type="SUPFAM" id="SSF143011">
    <property type="entry name" value="RelE-like"/>
    <property type="match status" value="1"/>
</dbReference>
<comment type="caution">
    <text evidence="1">The sequence shown here is derived from an EMBL/GenBank/DDBJ whole genome shotgun (WGS) entry which is preliminary data.</text>
</comment>